<evidence type="ECO:0000256" key="1">
    <source>
        <dbReference type="SAM" id="MobiDB-lite"/>
    </source>
</evidence>
<evidence type="ECO:0000313" key="2">
    <source>
        <dbReference type="EMBL" id="KAI4536395.1"/>
    </source>
</evidence>
<feature type="compositionally biased region" description="Polar residues" evidence="1">
    <location>
        <begin position="48"/>
        <end position="57"/>
    </location>
</feature>
<accession>A0AAD4Y3J0</accession>
<comment type="caution">
    <text evidence="2">The sequence shown here is derived from an EMBL/GenBank/DDBJ whole genome shotgun (WGS) entry which is preliminary data.</text>
</comment>
<keyword evidence="3" id="KW-1185">Reference proteome</keyword>
<dbReference type="EMBL" id="JAKZEL010000016">
    <property type="protein sequence ID" value="KAI4536395.1"/>
    <property type="molecule type" value="Genomic_DNA"/>
</dbReference>
<gene>
    <name evidence="2" type="ORF">MG293_013787</name>
</gene>
<dbReference type="Proteomes" id="UP001214576">
    <property type="component" value="Unassembled WGS sequence"/>
</dbReference>
<reference evidence="2" key="1">
    <citation type="submission" date="2022-03" db="EMBL/GenBank/DDBJ databases">
        <title>Genomic analyses of argali, domestic sheep and their hybrids provide insights into chromosomal evolution, heterosis and genetic basis of agronomic traits.</title>
        <authorList>
            <person name="Li M."/>
        </authorList>
    </citation>
    <scope>NUCLEOTIDE SEQUENCE</scope>
    <source>
        <strain evidence="2">CAU-MHL-2022a</strain>
        <tissue evidence="2">Skin</tissue>
    </source>
</reference>
<feature type="region of interest" description="Disordered" evidence="1">
    <location>
        <begin position="48"/>
        <end position="67"/>
    </location>
</feature>
<sequence>MEGWLLGKEHVKQAPHFPFSAHQSTCVHHGQGTVGPCGEVQGLLHIPPSSSGHQTLDGSPVQPAVEPNLDSSGLGKGLVLLGALEGSPLCTQTSFVQIKPDCLQAKAAPESHWVAPVTNLLETLTSAFTRAGLCGCSVFAFIPGWLVSGKCPKNKFRKNKEILILINDNHKVRLPVPSICVSRDALNYFEKTNLHLNCRSGAPVGMELKNEGSQIREAEKLEISAYPDLQGDSSLRSPVGGEAEEEQGKVKDGECLFSLSPFLCLSFPPSYFLTQLDSVNFTKTGCDQLLTASGPSLDPGSQQYAGQRSRSRVLCCGFAWLPDTSQP</sequence>
<organism evidence="2 3">
    <name type="scientific">Ovis ammon polii</name>
    <dbReference type="NCBI Taxonomy" id="230172"/>
    <lineage>
        <taxon>Eukaryota</taxon>
        <taxon>Metazoa</taxon>
        <taxon>Chordata</taxon>
        <taxon>Craniata</taxon>
        <taxon>Vertebrata</taxon>
        <taxon>Euteleostomi</taxon>
        <taxon>Mammalia</taxon>
        <taxon>Eutheria</taxon>
        <taxon>Laurasiatheria</taxon>
        <taxon>Artiodactyla</taxon>
        <taxon>Ruminantia</taxon>
        <taxon>Pecora</taxon>
        <taxon>Bovidae</taxon>
        <taxon>Caprinae</taxon>
        <taxon>Ovis</taxon>
    </lineage>
</organism>
<name>A0AAD4Y3J0_OVIAM</name>
<evidence type="ECO:0000313" key="3">
    <source>
        <dbReference type="Proteomes" id="UP001214576"/>
    </source>
</evidence>
<protein>
    <submittedName>
        <fullName evidence="2">Uncharacterized protein</fullName>
    </submittedName>
</protein>
<proteinExistence type="predicted"/>
<dbReference type="AlphaFoldDB" id="A0AAD4Y3J0"/>